<dbReference type="eggNOG" id="COG2124">
    <property type="taxonomic scope" value="Bacteria"/>
</dbReference>
<dbReference type="Proteomes" id="UP000006640">
    <property type="component" value="Chromosome"/>
</dbReference>
<evidence type="ECO:0000256" key="7">
    <source>
        <dbReference type="PIRSR" id="PIRSR602401-1"/>
    </source>
</evidence>
<evidence type="ECO:0000256" key="8">
    <source>
        <dbReference type="RuleBase" id="RU000461"/>
    </source>
</evidence>
<reference evidence="9 10" key="1">
    <citation type="submission" date="2010-01" db="EMBL/GenBank/DDBJ databases">
        <title>The complete genome of Thermobispora bispora DSM 43833.</title>
        <authorList>
            <consortium name="US DOE Joint Genome Institute (JGI-PGF)"/>
            <person name="Lucas S."/>
            <person name="Copeland A."/>
            <person name="Lapidus A."/>
            <person name="Glavina del Rio T."/>
            <person name="Dalin E."/>
            <person name="Tice H."/>
            <person name="Bruce D."/>
            <person name="Goodwin L."/>
            <person name="Pitluck S."/>
            <person name="Kyrpides N."/>
            <person name="Mavromatis K."/>
            <person name="Ivanova N."/>
            <person name="Mikhailova N."/>
            <person name="Chertkov O."/>
            <person name="Brettin T."/>
            <person name="Detter J.C."/>
            <person name="Han C."/>
            <person name="Larimer F."/>
            <person name="Land M."/>
            <person name="Hauser L."/>
            <person name="Markowitz V."/>
            <person name="Cheng J.-F."/>
            <person name="Hugenholtz P."/>
            <person name="Woyke T."/>
            <person name="Wu D."/>
            <person name="Jando M."/>
            <person name="Schneider S."/>
            <person name="Klenk H.-P."/>
            <person name="Eisen J.A."/>
        </authorList>
    </citation>
    <scope>NUCLEOTIDE SEQUENCE [LARGE SCALE GENOMIC DNA]</scope>
    <source>
        <strain evidence="10">ATCC 19993 / DSM 43833 / CBS 139.67 / JCM 10125 / KCTC 9307 / NBRC 14880 / R51</strain>
    </source>
</reference>
<dbReference type="AlphaFoldDB" id="D6Y8Y6"/>
<dbReference type="EMBL" id="CP001874">
    <property type="protein sequence ID" value="ADG89948.1"/>
    <property type="molecule type" value="Genomic_DNA"/>
</dbReference>
<dbReference type="Pfam" id="PF00067">
    <property type="entry name" value="p450"/>
    <property type="match status" value="1"/>
</dbReference>
<keyword evidence="10" id="KW-1185">Reference proteome</keyword>
<name>D6Y8Y6_THEBD</name>
<dbReference type="SUPFAM" id="SSF48264">
    <property type="entry name" value="Cytochrome P450"/>
    <property type="match status" value="1"/>
</dbReference>
<keyword evidence="3 7" id="KW-0479">Metal-binding</keyword>
<dbReference type="PRINTS" id="PR00385">
    <property type="entry name" value="P450"/>
</dbReference>
<dbReference type="InterPro" id="IPR001128">
    <property type="entry name" value="Cyt_P450"/>
</dbReference>
<comment type="cofactor">
    <cofactor evidence="7">
        <name>heme</name>
        <dbReference type="ChEBI" id="CHEBI:30413"/>
    </cofactor>
</comment>
<evidence type="ECO:0000313" key="9">
    <source>
        <dbReference type="EMBL" id="ADG89948.1"/>
    </source>
</evidence>
<keyword evidence="2 7" id="KW-0349">Heme</keyword>
<dbReference type="InterPro" id="IPR050196">
    <property type="entry name" value="Cytochrome_P450_Monoox"/>
</dbReference>
<dbReference type="PRINTS" id="PR00463">
    <property type="entry name" value="EP450I"/>
</dbReference>
<sequence length="452" mass="51215">MSVETAVQPAKKVRTIPFYRLLVKNPHDPIAAFEEVGRIVKGELVRLNMGPFKPFLVTYPDHVQHVLRLNQPNYVREGMFWDPIKPMIGDGILSDGPNWAESRRLLQPLFTAKYVDSLTDEMSRIISEQIDSRIRPGEPFDIAKKTAEIVQTIVVRLFFGDKISKEDIARLIPAYETGVTATAPRIVLPFVPQSIPLPGDRAFRNCVKTIDEVIYPRIHAARAELDESKNVVSAICRARRDDIGPEGDRRIRDDVVGMHGASTETSATALTWMWVALHAYPHVAERVYAEIDEVVGAGPVQPSHLPDLRYTEMFLHELLRLYPSGWILPRLAKETDVIDGVTIPAGSTVVLSPYLTHRLEEFWERPLEFDPERFAPGKEHGRHRWAYIPFGGGPHQCLGKYLFFIEAKLLLAGILSRYRPILHAKGEVKKRFASSLRPDKGLQMTLVERTRA</sequence>
<dbReference type="RefSeq" id="WP_013133481.1">
    <property type="nucleotide sequence ID" value="NC_014165.1"/>
</dbReference>
<proteinExistence type="inferred from homology"/>
<evidence type="ECO:0000313" key="10">
    <source>
        <dbReference type="Proteomes" id="UP000006640"/>
    </source>
</evidence>
<dbReference type="KEGG" id="tbi:Tbis_3258"/>
<accession>D6Y8Y6</accession>
<evidence type="ECO:0000256" key="3">
    <source>
        <dbReference type="ARBA" id="ARBA00022723"/>
    </source>
</evidence>
<dbReference type="InterPro" id="IPR002401">
    <property type="entry name" value="Cyt_P450_E_grp-I"/>
</dbReference>
<dbReference type="OrthoDB" id="3217230at2"/>
<dbReference type="Gene3D" id="1.10.630.10">
    <property type="entry name" value="Cytochrome P450"/>
    <property type="match status" value="1"/>
</dbReference>
<comment type="similarity">
    <text evidence="1 8">Belongs to the cytochrome P450 family.</text>
</comment>
<dbReference type="PANTHER" id="PTHR24291:SF50">
    <property type="entry name" value="BIFUNCTIONAL ALBAFLAVENONE MONOOXYGENASE_TERPENE SYNTHASE"/>
    <property type="match status" value="1"/>
</dbReference>
<keyword evidence="4 8" id="KW-0560">Oxidoreductase</keyword>
<dbReference type="PANTHER" id="PTHR24291">
    <property type="entry name" value="CYTOCHROME P450 FAMILY 4"/>
    <property type="match status" value="1"/>
</dbReference>
<dbReference type="GO" id="GO:0016705">
    <property type="term" value="F:oxidoreductase activity, acting on paired donors, with incorporation or reduction of molecular oxygen"/>
    <property type="evidence" value="ECO:0007669"/>
    <property type="project" value="InterPro"/>
</dbReference>
<dbReference type="STRING" id="469371.Tbis_3258"/>
<keyword evidence="6 8" id="KW-0503">Monooxygenase</keyword>
<dbReference type="GO" id="GO:0020037">
    <property type="term" value="F:heme binding"/>
    <property type="evidence" value="ECO:0007669"/>
    <property type="project" value="InterPro"/>
</dbReference>
<organism evidence="9 10">
    <name type="scientific">Thermobispora bispora (strain ATCC 19993 / DSM 43833 / CBS 139.67 / JCM 10125 / KCTC 9307 / NBRC 14880 / R51)</name>
    <dbReference type="NCBI Taxonomy" id="469371"/>
    <lineage>
        <taxon>Bacteria</taxon>
        <taxon>Bacillati</taxon>
        <taxon>Actinomycetota</taxon>
        <taxon>Actinomycetes</taxon>
        <taxon>Streptosporangiales</taxon>
        <taxon>Streptosporangiaceae</taxon>
        <taxon>Thermobispora</taxon>
    </lineage>
</organism>
<gene>
    <name evidence="9" type="ordered locus">Tbis_3258</name>
</gene>
<dbReference type="GO" id="GO:0005506">
    <property type="term" value="F:iron ion binding"/>
    <property type="evidence" value="ECO:0007669"/>
    <property type="project" value="InterPro"/>
</dbReference>
<evidence type="ECO:0000256" key="2">
    <source>
        <dbReference type="ARBA" id="ARBA00022617"/>
    </source>
</evidence>
<evidence type="ECO:0000256" key="1">
    <source>
        <dbReference type="ARBA" id="ARBA00010617"/>
    </source>
</evidence>
<dbReference type="PROSITE" id="PS00086">
    <property type="entry name" value="CYTOCHROME_P450"/>
    <property type="match status" value="1"/>
</dbReference>
<evidence type="ECO:0000256" key="4">
    <source>
        <dbReference type="ARBA" id="ARBA00023002"/>
    </source>
</evidence>
<evidence type="ECO:0000256" key="5">
    <source>
        <dbReference type="ARBA" id="ARBA00023004"/>
    </source>
</evidence>
<dbReference type="InterPro" id="IPR017972">
    <property type="entry name" value="Cyt_P450_CS"/>
</dbReference>
<dbReference type="GO" id="GO:0004497">
    <property type="term" value="F:monooxygenase activity"/>
    <property type="evidence" value="ECO:0007669"/>
    <property type="project" value="UniProtKB-KW"/>
</dbReference>
<feature type="binding site" description="axial binding residue" evidence="7">
    <location>
        <position position="397"/>
    </location>
    <ligand>
        <name>heme</name>
        <dbReference type="ChEBI" id="CHEBI:30413"/>
    </ligand>
    <ligandPart>
        <name>Fe</name>
        <dbReference type="ChEBI" id="CHEBI:18248"/>
    </ligandPart>
</feature>
<keyword evidence="5 7" id="KW-0408">Iron</keyword>
<evidence type="ECO:0000256" key="6">
    <source>
        <dbReference type="ARBA" id="ARBA00023033"/>
    </source>
</evidence>
<dbReference type="HOGENOM" id="CLU_001570_5_1_11"/>
<dbReference type="InterPro" id="IPR036396">
    <property type="entry name" value="Cyt_P450_sf"/>
</dbReference>
<protein>
    <submittedName>
        <fullName evidence="9">Cytochrome P450</fullName>
    </submittedName>
</protein>